<accession>A0A1S7LPM6</accession>
<organism evidence="2">
    <name type="scientific">Magnetococcus massalia (strain MO-1)</name>
    <dbReference type="NCBI Taxonomy" id="451514"/>
    <lineage>
        <taxon>Bacteria</taxon>
        <taxon>Pseudomonadati</taxon>
        <taxon>Pseudomonadota</taxon>
        <taxon>Magnetococcia</taxon>
        <taxon>Magnetococcales</taxon>
        <taxon>Magnetococcaceae</taxon>
        <taxon>Magnetococcus</taxon>
    </lineage>
</organism>
<gene>
    <name evidence="2" type="ORF">MAGMO_3879</name>
</gene>
<evidence type="ECO:0000313" key="2">
    <source>
        <dbReference type="EMBL" id="CRH08007.1"/>
    </source>
</evidence>
<keyword evidence="1" id="KW-0812">Transmembrane</keyword>
<proteinExistence type="predicted"/>
<dbReference type="AlphaFoldDB" id="A0A1S7LPM6"/>
<keyword evidence="1" id="KW-0472">Membrane</keyword>
<sequence length="80" mass="8762">MDAKVLMVFGTVVILHVHLVFTMAMRKVESYRGRFVLAGAASLWYGLAFTGLSHLTGVTLLLWCILGGIIASFLATFTKK</sequence>
<keyword evidence="1" id="KW-1133">Transmembrane helix</keyword>
<name>A0A1S7LPM6_MAGMO</name>
<feature type="transmembrane region" description="Helical" evidence="1">
    <location>
        <begin position="60"/>
        <end position="78"/>
    </location>
</feature>
<protein>
    <submittedName>
        <fullName evidence="2">Uncharacterized protein</fullName>
    </submittedName>
</protein>
<dbReference type="EMBL" id="LO017727">
    <property type="protein sequence ID" value="CRH08007.1"/>
    <property type="molecule type" value="Genomic_DNA"/>
</dbReference>
<feature type="transmembrane region" description="Helical" evidence="1">
    <location>
        <begin position="6"/>
        <end position="23"/>
    </location>
</feature>
<evidence type="ECO:0000256" key="1">
    <source>
        <dbReference type="SAM" id="Phobius"/>
    </source>
</evidence>
<feature type="transmembrane region" description="Helical" evidence="1">
    <location>
        <begin position="35"/>
        <end position="54"/>
    </location>
</feature>
<reference evidence="2" key="1">
    <citation type="submission" date="2015-04" db="EMBL/GenBank/DDBJ databases">
        <authorList>
            <person name="Syromyatnikov M.Y."/>
            <person name="Popov V.N."/>
        </authorList>
    </citation>
    <scope>NUCLEOTIDE SEQUENCE</scope>
    <source>
        <strain evidence="2">MO-1</strain>
    </source>
</reference>